<organism evidence="1 2">
    <name type="scientific">Schizothecium vesticola</name>
    <dbReference type="NCBI Taxonomy" id="314040"/>
    <lineage>
        <taxon>Eukaryota</taxon>
        <taxon>Fungi</taxon>
        <taxon>Dikarya</taxon>
        <taxon>Ascomycota</taxon>
        <taxon>Pezizomycotina</taxon>
        <taxon>Sordariomycetes</taxon>
        <taxon>Sordariomycetidae</taxon>
        <taxon>Sordariales</taxon>
        <taxon>Schizotheciaceae</taxon>
        <taxon>Schizothecium</taxon>
    </lineage>
</organism>
<keyword evidence="2" id="KW-1185">Reference proteome</keyword>
<dbReference type="AlphaFoldDB" id="A0AA40F719"/>
<comment type="caution">
    <text evidence="1">The sequence shown here is derived from an EMBL/GenBank/DDBJ whole genome shotgun (WGS) entry which is preliminary data.</text>
</comment>
<accession>A0AA40F719</accession>
<name>A0AA40F719_9PEZI</name>
<proteinExistence type="predicted"/>
<gene>
    <name evidence="1" type="ORF">B0T18DRAFT_404273</name>
</gene>
<sequence length="84" mass="9656">MNSPPGGAPGPSYKPFNPARAEAIPTKLLAAIKEMEEATPEPENWRDDFEESYDGYCKLLRKRFEPRPVDTWRKKIACPEYWAV</sequence>
<evidence type="ECO:0000313" key="1">
    <source>
        <dbReference type="EMBL" id="KAK0752167.1"/>
    </source>
</evidence>
<reference evidence="1" key="1">
    <citation type="submission" date="2023-06" db="EMBL/GenBank/DDBJ databases">
        <title>Genome-scale phylogeny and comparative genomics of the fungal order Sordariales.</title>
        <authorList>
            <consortium name="Lawrence Berkeley National Laboratory"/>
            <person name="Hensen N."/>
            <person name="Bonometti L."/>
            <person name="Westerberg I."/>
            <person name="Brannstrom I.O."/>
            <person name="Guillou S."/>
            <person name="Cros-Aarteil S."/>
            <person name="Calhoun S."/>
            <person name="Haridas S."/>
            <person name="Kuo A."/>
            <person name="Mondo S."/>
            <person name="Pangilinan J."/>
            <person name="Riley R."/>
            <person name="LaButti K."/>
            <person name="Andreopoulos B."/>
            <person name="Lipzen A."/>
            <person name="Chen C."/>
            <person name="Yanf M."/>
            <person name="Daum C."/>
            <person name="Ng V."/>
            <person name="Clum A."/>
            <person name="Steindorff A."/>
            <person name="Ohm R."/>
            <person name="Martin F."/>
            <person name="Silar P."/>
            <person name="Natvig D."/>
            <person name="Lalanne C."/>
            <person name="Gautier V."/>
            <person name="Ament-velasquez S.L."/>
            <person name="Kruys A."/>
            <person name="Hutchinson M.I."/>
            <person name="Powell A.J."/>
            <person name="Barry K."/>
            <person name="Miller A.N."/>
            <person name="Grigoriev I.V."/>
            <person name="Debuchy R."/>
            <person name="Gladieux P."/>
            <person name="Thoren M.H."/>
            <person name="Johannesson H."/>
        </authorList>
    </citation>
    <scope>NUCLEOTIDE SEQUENCE</scope>
    <source>
        <strain evidence="1">SMH3187-1</strain>
    </source>
</reference>
<dbReference type="EMBL" id="JAUKUD010000002">
    <property type="protein sequence ID" value="KAK0752167.1"/>
    <property type="molecule type" value="Genomic_DNA"/>
</dbReference>
<dbReference type="Proteomes" id="UP001172155">
    <property type="component" value="Unassembled WGS sequence"/>
</dbReference>
<evidence type="ECO:0000313" key="2">
    <source>
        <dbReference type="Proteomes" id="UP001172155"/>
    </source>
</evidence>
<protein>
    <submittedName>
        <fullName evidence="1">Uncharacterized protein</fullName>
    </submittedName>
</protein>